<evidence type="ECO:0000313" key="2">
    <source>
        <dbReference type="Proteomes" id="UP000325440"/>
    </source>
</evidence>
<keyword evidence="2" id="KW-1185">Reference proteome</keyword>
<name>A0A5E4MS09_9HEMI</name>
<organism evidence="1 2">
    <name type="scientific">Cinara cedri</name>
    <dbReference type="NCBI Taxonomy" id="506608"/>
    <lineage>
        <taxon>Eukaryota</taxon>
        <taxon>Metazoa</taxon>
        <taxon>Ecdysozoa</taxon>
        <taxon>Arthropoda</taxon>
        <taxon>Hexapoda</taxon>
        <taxon>Insecta</taxon>
        <taxon>Pterygota</taxon>
        <taxon>Neoptera</taxon>
        <taxon>Paraneoptera</taxon>
        <taxon>Hemiptera</taxon>
        <taxon>Sternorrhyncha</taxon>
        <taxon>Aphidomorpha</taxon>
        <taxon>Aphidoidea</taxon>
        <taxon>Aphididae</taxon>
        <taxon>Lachninae</taxon>
        <taxon>Cinara</taxon>
    </lineage>
</organism>
<proteinExistence type="predicted"/>
<dbReference type="Proteomes" id="UP000325440">
    <property type="component" value="Unassembled WGS sequence"/>
</dbReference>
<gene>
    <name evidence="1" type="ORF">CINCED_3A012878</name>
</gene>
<dbReference type="AlphaFoldDB" id="A0A5E4MS09"/>
<protein>
    <submittedName>
        <fullName evidence="1">Uncharacterized protein</fullName>
    </submittedName>
</protein>
<reference evidence="1 2" key="1">
    <citation type="submission" date="2019-08" db="EMBL/GenBank/DDBJ databases">
        <authorList>
            <person name="Alioto T."/>
            <person name="Alioto T."/>
            <person name="Gomez Garrido J."/>
        </authorList>
    </citation>
    <scope>NUCLEOTIDE SEQUENCE [LARGE SCALE GENOMIC DNA]</scope>
</reference>
<dbReference type="EMBL" id="CABPRJ010001045">
    <property type="protein sequence ID" value="VVC35072.1"/>
    <property type="molecule type" value="Genomic_DNA"/>
</dbReference>
<dbReference type="OrthoDB" id="6616484at2759"/>
<evidence type="ECO:0000313" key="1">
    <source>
        <dbReference type="EMBL" id="VVC35072.1"/>
    </source>
</evidence>
<sequence>MSERSIKDFFLANKKTKTIESTESTDVNQAVTSASSSIKGKEKRFYNTKWEIDYPWLYFDKQRNGAFCNVELEKLALVALKNPVYNQIVSQSFEECKINRTNVSHLFRSVYLLVKEEIAHATKYEPLIKRLLMKSSGHFKIGLMQVMIVQHIRVKLQLVCFYVALQKF</sequence>
<accession>A0A5E4MS09</accession>